<dbReference type="PROSITE" id="PS50048">
    <property type="entry name" value="ZN2_CY6_FUNGAL_2"/>
    <property type="match status" value="1"/>
</dbReference>
<dbReference type="AlphaFoldDB" id="R8BSE5"/>
<dbReference type="PANTHER" id="PTHR38111:SF9">
    <property type="entry name" value="ZN(2)-C6 FUNGAL-TYPE DOMAIN-CONTAINING PROTEIN"/>
    <property type="match status" value="1"/>
</dbReference>
<dbReference type="GO" id="GO:0000981">
    <property type="term" value="F:DNA-binding transcription factor activity, RNA polymerase II-specific"/>
    <property type="evidence" value="ECO:0007669"/>
    <property type="project" value="InterPro"/>
</dbReference>
<dbReference type="eggNOG" id="ENOG502SNQ1">
    <property type="taxonomic scope" value="Eukaryota"/>
</dbReference>
<dbReference type="RefSeq" id="XP_007912986.1">
    <property type="nucleotide sequence ID" value="XM_007914795.1"/>
</dbReference>
<dbReference type="CDD" id="cd00067">
    <property type="entry name" value="GAL4"/>
    <property type="match status" value="1"/>
</dbReference>
<keyword evidence="4" id="KW-1185">Reference proteome</keyword>
<dbReference type="InterPro" id="IPR001138">
    <property type="entry name" value="Zn2Cys6_DnaBD"/>
</dbReference>
<dbReference type="KEGG" id="tmn:UCRPA7_2226"/>
<evidence type="ECO:0000259" key="2">
    <source>
        <dbReference type="PROSITE" id="PS50048"/>
    </source>
</evidence>
<dbReference type="InterPro" id="IPR036864">
    <property type="entry name" value="Zn2-C6_fun-type_DNA-bd_sf"/>
</dbReference>
<accession>R8BSE5</accession>
<dbReference type="Pfam" id="PF00172">
    <property type="entry name" value="Zn_clus"/>
    <property type="match status" value="1"/>
</dbReference>
<organism evidence="3 4">
    <name type="scientific">Phaeoacremonium minimum (strain UCR-PA7)</name>
    <name type="common">Esca disease fungus</name>
    <name type="synonym">Togninia minima</name>
    <dbReference type="NCBI Taxonomy" id="1286976"/>
    <lineage>
        <taxon>Eukaryota</taxon>
        <taxon>Fungi</taxon>
        <taxon>Dikarya</taxon>
        <taxon>Ascomycota</taxon>
        <taxon>Pezizomycotina</taxon>
        <taxon>Sordariomycetes</taxon>
        <taxon>Sordariomycetidae</taxon>
        <taxon>Togniniales</taxon>
        <taxon>Togniniaceae</taxon>
        <taxon>Phaeoacremonium</taxon>
    </lineage>
</organism>
<evidence type="ECO:0000313" key="4">
    <source>
        <dbReference type="Proteomes" id="UP000014074"/>
    </source>
</evidence>
<dbReference type="EMBL" id="KB932928">
    <property type="protein sequence ID" value="EOO02220.1"/>
    <property type="molecule type" value="Genomic_DNA"/>
</dbReference>
<dbReference type="PANTHER" id="PTHR38111">
    <property type="entry name" value="ZN(2)-C6 FUNGAL-TYPE DOMAIN-CONTAINING PROTEIN-RELATED"/>
    <property type="match status" value="1"/>
</dbReference>
<dbReference type="GeneID" id="19322453"/>
<feature type="domain" description="Zn(2)-C6 fungal-type" evidence="2">
    <location>
        <begin position="10"/>
        <end position="38"/>
    </location>
</feature>
<sequence length="449" mass="50598">MVGVPGKYKGCNTCRLRRAKCDNERPFCRKCIDSGRECKGYDRETVFIIGTLEDGGRCSSHPPRVLKGSKRAKAAAKNEEDEKLDLVPVEPLQPAWDDLVSLSNLGTVYQVQIAALHTSLQMIIRDKAEGENNNKFTRLSFPPYSPADTRPSLQEDEFALRSQCMIHLSPTDASGSSESTATDSIFLFLYEICAALLNRKASFLAGQEWMTAPWENHPKSVFDKLFDNVVLLPSILARADRILPHDPTLARRLMAQDLLGNCINVDRQLEEWHNSVILAAGDQSRLFWIEDPDGSGAQIPFADTFAFRDSITAVMFIYYWTSLIVFYPCAEQLQQAIFQPVLDAFPQIYPNLPPNLHIDPQRYSHKEVREMAANVCRGLDFALSTTVQPDMLVVPVYVVEQFYGAINISTGDGALELMWLEAFKMRLTAKGQDIADVIQSRNWFELAQY</sequence>
<reference evidence="4" key="1">
    <citation type="journal article" date="2013" name="Genome Announc.">
        <title>Draft genome sequence of the ascomycete Phaeoacremonium aleophilum strain UCR-PA7, a causal agent of the esca disease complex in grapevines.</title>
        <authorList>
            <person name="Blanco-Ulate B."/>
            <person name="Rolshausen P."/>
            <person name="Cantu D."/>
        </authorList>
    </citation>
    <scope>NUCLEOTIDE SEQUENCE [LARGE SCALE GENOMIC DNA]</scope>
    <source>
        <strain evidence="4">UCR-PA7</strain>
    </source>
</reference>
<dbReference type="OrthoDB" id="3145928at2759"/>
<dbReference type="Gene3D" id="4.10.240.10">
    <property type="entry name" value="Zn(2)-C6 fungal-type DNA-binding domain"/>
    <property type="match status" value="1"/>
</dbReference>
<protein>
    <submittedName>
        <fullName evidence="3">Putative c6 zinc finger domain-containing protein</fullName>
    </submittedName>
</protein>
<evidence type="ECO:0000256" key="1">
    <source>
        <dbReference type="ARBA" id="ARBA00023242"/>
    </source>
</evidence>
<dbReference type="InterPro" id="IPR053178">
    <property type="entry name" value="Osmoadaptation_assoc"/>
</dbReference>
<dbReference type="SUPFAM" id="SSF57701">
    <property type="entry name" value="Zn2/Cys6 DNA-binding domain"/>
    <property type="match status" value="1"/>
</dbReference>
<dbReference type="HOGENOM" id="CLU_021599_2_0_1"/>
<gene>
    <name evidence="3" type="ORF">UCRPA7_2226</name>
</gene>
<proteinExistence type="predicted"/>
<dbReference type="GO" id="GO:0008270">
    <property type="term" value="F:zinc ion binding"/>
    <property type="evidence" value="ECO:0007669"/>
    <property type="project" value="InterPro"/>
</dbReference>
<dbReference type="SMART" id="SM00066">
    <property type="entry name" value="GAL4"/>
    <property type="match status" value="1"/>
</dbReference>
<keyword evidence="1" id="KW-0539">Nucleus</keyword>
<dbReference type="PROSITE" id="PS00463">
    <property type="entry name" value="ZN2_CY6_FUNGAL_1"/>
    <property type="match status" value="1"/>
</dbReference>
<name>R8BSE5_PHAM7</name>
<dbReference type="Proteomes" id="UP000014074">
    <property type="component" value="Unassembled WGS sequence"/>
</dbReference>
<evidence type="ECO:0000313" key="3">
    <source>
        <dbReference type="EMBL" id="EOO02220.1"/>
    </source>
</evidence>